<name>A0ABV0EUM7_9ENTE</name>
<dbReference type="EMBL" id="JAFREL020000002">
    <property type="protein sequence ID" value="MEO1771328.1"/>
    <property type="molecule type" value="Genomic_DNA"/>
</dbReference>
<gene>
    <name evidence="1" type="ORF">JZO67_003308</name>
</gene>
<sequence length="98" mass="11026">MNELLTEIFQTAEKEQKNEQQLVLKLMEEVGETAQALLSSQKAPGSEYKHLTTEDVQEELADTLLVTLALFQKLGVSNGQLHCLLRTKLAKWQAKQDA</sequence>
<dbReference type="RefSeq" id="WP_207704291.1">
    <property type="nucleotide sequence ID" value="NZ_JAFREL020000002.1"/>
</dbReference>
<dbReference type="Pfam" id="PF01503">
    <property type="entry name" value="PRA-PH"/>
    <property type="match status" value="1"/>
</dbReference>
<organism evidence="1 2">
    <name type="scientific">Candidatus Enterococcus ferrettii</name>
    <dbReference type="NCBI Taxonomy" id="2815324"/>
    <lineage>
        <taxon>Bacteria</taxon>
        <taxon>Bacillati</taxon>
        <taxon>Bacillota</taxon>
        <taxon>Bacilli</taxon>
        <taxon>Lactobacillales</taxon>
        <taxon>Enterococcaceae</taxon>
        <taxon>Enterococcus</taxon>
    </lineage>
</organism>
<dbReference type="Gene3D" id="1.10.287.1080">
    <property type="entry name" value="MazG-like"/>
    <property type="match status" value="1"/>
</dbReference>
<proteinExistence type="predicted"/>
<keyword evidence="2" id="KW-1185">Reference proteome</keyword>
<dbReference type="Proteomes" id="UP000664357">
    <property type="component" value="Unassembled WGS sequence"/>
</dbReference>
<dbReference type="InterPro" id="IPR021130">
    <property type="entry name" value="PRib-ATP_PPHydrolase-like"/>
</dbReference>
<dbReference type="SUPFAM" id="SSF101386">
    <property type="entry name" value="all-alpha NTP pyrophosphatases"/>
    <property type="match status" value="1"/>
</dbReference>
<accession>A0ABV0EUM7</accession>
<protein>
    <recommendedName>
        <fullName evidence="3">NTP pyrophosphohydrolase MazG putative catalytic core domain-containing protein</fullName>
    </recommendedName>
</protein>
<reference evidence="1 2" key="1">
    <citation type="submission" date="2021-03" db="EMBL/GenBank/DDBJ databases">
        <authorList>
            <person name="Gilmore M.S."/>
            <person name="Schwartzman J."/>
            <person name="Van Tyne D."/>
            <person name="Martin M."/>
            <person name="Earl A.M."/>
            <person name="Manson A.L."/>
            <person name="Straub T."/>
            <person name="Salamzade R."/>
            <person name="Saavedra J."/>
            <person name="Lebreton F."/>
            <person name="Prichula J."/>
            <person name="Schaufler K."/>
            <person name="Gaca A."/>
            <person name="Sgardioli B."/>
            <person name="Wagenaar J."/>
            <person name="Strong T."/>
        </authorList>
    </citation>
    <scope>NUCLEOTIDE SEQUENCE [LARGE SCALE GENOMIC DNA]</scope>
    <source>
        <strain evidence="1 2">665A</strain>
    </source>
</reference>
<evidence type="ECO:0000313" key="2">
    <source>
        <dbReference type="Proteomes" id="UP000664357"/>
    </source>
</evidence>
<comment type="caution">
    <text evidence="1">The sequence shown here is derived from an EMBL/GenBank/DDBJ whole genome shotgun (WGS) entry which is preliminary data.</text>
</comment>
<reference evidence="1 2" key="2">
    <citation type="submission" date="2024-02" db="EMBL/GenBank/DDBJ databases">
        <title>The Genome Sequence of Enterococcus sp. DIV0159.</title>
        <authorList>
            <person name="Earl A."/>
            <person name="Manson A."/>
            <person name="Gilmore M."/>
            <person name="Sanders J."/>
            <person name="Shea T."/>
            <person name="Howe W."/>
            <person name="Livny J."/>
            <person name="Cuomo C."/>
            <person name="Neafsey D."/>
            <person name="Birren B."/>
        </authorList>
    </citation>
    <scope>NUCLEOTIDE SEQUENCE [LARGE SCALE GENOMIC DNA]</scope>
    <source>
        <strain evidence="1 2">665A</strain>
    </source>
</reference>
<evidence type="ECO:0000313" key="1">
    <source>
        <dbReference type="EMBL" id="MEO1771328.1"/>
    </source>
</evidence>
<evidence type="ECO:0008006" key="3">
    <source>
        <dbReference type="Google" id="ProtNLM"/>
    </source>
</evidence>